<dbReference type="EMBL" id="JACHLN010000001">
    <property type="protein sequence ID" value="MBB4837251.1"/>
    <property type="molecule type" value="Genomic_DNA"/>
</dbReference>
<evidence type="ECO:0000313" key="3">
    <source>
        <dbReference type="Proteomes" id="UP000575241"/>
    </source>
</evidence>
<evidence type="ECO:0000256" key="1">
    <source>
        <dbReference type="SAM" id="SignalP"/>
    </source>
</evidence>
<keyword evidence="1" id="KW-0732">Signal</keyword>
<gene>
    <name evidence="2" type="ORF">HNP52_000302</name>
</gene>
<sequence length="94" mass="9897">MRIVLLGLALASVPAFAGERAVSVPASHLALPAAPKAECQNARMGYAIPTFGNPVRAGTLGREPKAGLFLAVQRMEDGCDKPVKIADELGDRQR</sequence>
<name>A0A7W7JXM4_9SPHN</name>
<feature type="signal peptide" evidence="1">
    <location>
        <begin position="1"/>
        <end position="17"/>
    </location>
</feature>
<dbReference type="Proteomes" id="UP000575241">
    <property type="component" value="Unassembled WGS sequence"/>
</dbReference>
<feature type="chain" id="PRO_5031556430" evidence="1">
    <location>
        <begin position="18"/>
        <end position="94"/>
    </location>
</feature>
<protein>
    <submittedName>
        <fullName evidence="2">Uncharacterized protein</fullName>
    </submittedName>
</protein>
<evidence type="ECO:0000313" key="2">
    <source>
        <dbReference type="EMBL" id="MBB4837251.1"/>
    </source>
</evidence>
<comment type="caution">
    <text evidence="2">The sequence shown here is derived from an EMBL/GenBank/DDBJ whole genome shotgun (WGS) entry which is preliminary data.</text>
</comment>
<proteinExistence type="predicted"/>
<dbReference type="AlphaFoldDB" id="A0A7W7JXM4"/>
<keyword evidence="3" id="KW-1185">Reference proteome</keyword>
<reference evidence="2 3" key="1">
    <citation type="submission" date="2020-08" db="EMBL/GenBank/DDBJ databases">
        <title>Functional genomics of gut bacteria from endangered species of beetles.</title>
        <authorList>
            <person name="Carlos-Shanley C."/>
        </authorList>
    </citation>
    <scope>NUCLEOTIDE SEQUENCE [LARGE SCALE GENOMIC DNA]</scope>
    <source>
        <strain evidence="2 3">S00224</strain>
    </source>
</reference>
<dbReference type="RefSeq" id="WP_184161493.1">
    <property type="nucleotide sequence ID" value="NZ_JACHLN010000001.1"/>
</dbReference>
<accession>A0A7W7JXM4</accession>
<organism evidence="2 3">
    <name type="scientific">Sphingomonas kyeonggiensis</name>
    <dbReference type="NCBI Taxonomy" id="1268553"/>
    <lineage>
        <taxon>Bacteria</taxon>
        <taxon>Pseudomonadati</taxon>
        <taxon>Pseudomonadota</taxon>
        <taxon>Alphaproteobacteria</taxon>
        <taxon>Sphingomonadales</taxon>
        <taxon>Sphingomonadaceae</taxon>
        <taxon>Sphingomonas</taxon>
    </lineage>
</organism>